<evidence type="ECO:0000313" key="3">
    <source>
        <dbReference type="Proteomes" id="UP000237438"/>
    </source>
</evidence>
<accession>A0A2S4PMB5</accession>
<keyword evidence="3" id="KW-1185">Reference proteome</keyword>
<feature type="non-terminal residue" evidence="2">
    <location>
        <position position="492"/>
    </location>
</feature>
<evidence type="ECO:0000313" key="2">
    <source>
        <dbReference type="EMBL" id="POS83158.1"/>
    </source>
</evidence>
<feature type="region of interest" description="Disordered" evidence="1">
    <location>
        <begin position="309"/>
        <end position="372"/>
    </location>
</feature>
<proteinExistence type="predicted"/>
<dbReference type="Proteomes" id="UP000237438">
    <property type="component" value="Unassembled WGS sequence"/>
</dbReference>
<evidence type="ECO:0000256" key="1">
    <source>
        <dbReference type="SAM" id="MobiDB-lite"/>
    </source>
</evidence>
<dbReference type="OrthoDB" id="185618at2759"/>
<feature type="non-terminal residue" evidence="2">
    <location>
        <position position="1"/>
    </location>
</feature>
<organism evidence="2 3">
    <name type="scientific">Erysiphe pulchra</name>
    <dbReference type="NCBI Taxonomy" id="225359"/>
    <lineage>
        <taxon>Eukaryota</taxon>
        <taxon>Fungi</taxon>
        <taxon>Dikarya</taxon>
        <taxon>Ascomycota</taxon>
        <taxon>Pezizomycotina</taxon>
        <taxon>Leotiomycetes</taxon>
        <taxon>Erysiphales</taxon>
        <taxon>Erysiphaceae</taxon>
        <taxon>Erysiphe</taxon>
    </lineage>
</organism>
<dbReference type="EMBL" id="PEDP01001841">
    <property type="protein sequence ID" value="POS83158.1"/>
    <property type="molecule type" value="Genomic_DNA"/>
</dbReference>
<protein>
    <submittedName>
        <fullName evidence="2">Uncharacterized protein</fullName>
    </submittedName>
</protein>
<reference evidence="2 3" key="1">
    <citation type="submission" date="2017-10" db="EMBL/GenBank/DDBJ databases">
        <title>Development of genomic resources for the powdery mildew, Erysiphe pulchra.</title>
        <authorList>
            <person name="Wadl P.A."/>
            <person name="Mack B.M."/>
            <person name="Moore G."/>
            <person name="Beltz S.B."/>
        </authorList>
    </citation>
    <scope>NUCLEOTIDE SEQUENCE [LARGE SCALE GENOMIC DNA]</scope>
    <source>
        <strain evidence="2">Cflorida</strain>
    </source>
</reference>
<dbReference type="AlphaFoldDB" id="A0A2S4PMB5"/>
<sequence>NKSNLTNLSATSANSNSLFGAPQGPSLQGANFKQNLFGSELASSTCIITQSSPKKPFSASDVFLKDNMQSGELKKSVFTSSDKPTSATNLFCHQTSSKNLFSHCIENQEFSNVFSKLSSPKAVYDTNQQQSIEIEMEISENSEVQNFGLSQDISSTFSPSQSVANAINESESLGSMVKTITSQDSLHKPTSSVQLQMPRENSISQLPMQSTTGSQDSVILNKLQTEKNDLANESGLFKVLTNQRVIKATGNEKHHVSIVQPLSSEPVVNLEEKLSSNIFGQANLSVSSSHPSITFLMVKKFFWDQTPDETKSFSSKPSNESSLRSTQTSFLPQNPKDTTSSEVCRMSGNENTTVSTTEMESSKASSRIGNSQEIRRRNKYVPKILPRNPLFKTLALTSQIKDEEIIASLPAKCNDDIEREQFFALYRLRALNQAMGKLFLDLTITSDPQIALDFYREERHNILSKCTSLGRKPKRKLSYGESDNYLNKKKRT</sequence>
<feature type="compositionally biased region" description="Low complexity" evidence="1">
    <location>
        <begin position="312"/>
        <end position="322"/>
    </location>
</feature>
<feature type="region of interest" description="Disordered" evidence="1">
    <location>
        <begin position="473"/>
        <end position="492"/>
    </location>
</feature>
<gene>
    <name evidence="2" type="ORF">EPUL_005796</name>
</gene>
<comment type="caution">
    <text evidence="2">The sequence shown here is derived from an EMBL/GenBank/DDBJ whole genome shotgun (WGS) entry which is preliminary data.</text>
</comment>
<name>A0A2S4PMB5_9PEZI</name>
<feature type="compositionally biased region" description="Polar residues" evidence="1">
    <location>
        <begin position="323"/>
        <end position="372"/>
    </location>
</feature>